<keyword evidence="1" id="KW-1133">Transmembrane helix</keyword>
<feature type="transmembrane region" description="Helical" evidence="1">
    <location>
        <begin position="50"/>
        <end position="76"/>
    </location>
</feature>
<keyword evidence="1" id="KW-0812">Transmembrane</keyword>
<organism evidence="2 3">
    <name type="scientific">Pseudomonas citronellolis</name>
    <dbReference type="NCBI Taxonomy" id="53408"/>
    <lineage>
        <taxon>Bacteria</taxon>
        <taxon>Pseudomonadati</taxon>
        <taxon>Pseudomonadota</taxon>
        <taxon>Gammaproteobacteria</taxon>
        <taxon>Pseudomonadales</taxon>
        <taxon>Pseudomonadaceae</taxon>
        <taxon>Pseudomonas</taxon>
    </lineage>
</organism>
<accession>A0A1A9KLF0</accession>
<name>A0A1A9KLF0_9PSED</name>
<evidence type="ECO:0000256" key="1">
    <source>
        <dbReference type="SAM" id="Phobius"/>
    </source>
</evidence>
<dbReference type="AlphaFoldDB" id="A0A1A9KLF0"/>
<keyword evidence="1" id="KW-0472">Membrane</keyword>
<dbReference type="Proteomes" id="UP000077748">
    <property type="component" value="Chromosome"/>
</dbReference>
<sequence>MRRHEQIRQEKSEQLKNGTYKKTPFDDVELHQKYDHQNFRMARLPGSSQFWLILEFFGKISTIFFMVAFPISYLLILSKLSTYQWEAGEWYKLLSGYLPILIPILVCWAVGHIVVNYFPGFWFRPPKGPLWDLNRRTGLVTLYDYKAFKKTGVIGEISAPFYEFDAYIHTSPDRQGSPLNVLFLMHRYRDIRVKVGALLGAEQTPQEVCALWDLLQNYMDTSRPLPDTPALEEYRANDPITAEHDRKTGRNPRYWSDMDDETFKARCREMAVKIEAIDTFSRPNLMARHVEYTG</sequence>
<feature type="transmembrane region" description="Helical" evidence="1">
    <location>
        <begin position="96"/>
        <end position="118"/>
    </location>
</feature>
<evidence type="ECO:0000313" key="3">
    <source>
        <dbReference type="Proteomes" id="UP000077748"/>
    </source>
</evidence>
<dbReference type="EMBL" id="CP015878">
    <property type="protein sequence ID" value="ANI18342.1"/>
    <property type="molecule type" value="Genomic_DNA"/>
</dbReference>
<protein>
    <submittedName>
        <fullName evidence="2">Uncharacterized protein</fullName>
    </submittedName>
</protein>
<gene>
    <name evidence="2" type="ORF">A9C11_02840</name>
</gene>
<evidence type="ECO:0000313" key="2">
    <source>
        <dbReference type="EMBL" id="ANI18342.1"/>
    </source>
</evidence>
<dbReference type="RefSeq" id="WP_064584970.1">
    <property type="nucleotide sequence ID" value="NZ_CP015878.1"/>
</dbReference>
<reference evidence="2 3" key="1">
    <citation type="submission" date="2016-05" db="EMBL/GenBank/DDBJ databases">
        <title>Genome Sequence of Pseudomonas citronellolis Strain SJTE-3, an Estrogens and Persistent Organic Pollutants degradation strain.</title>
        <authorList>
            <person name="Liang R."/>
        </authorList>
    </citation>
    <scope>NUCLEOTIDE SEQUENCE [LARGE SCALE GENOMIC DNA]</scope>
    <source>
        <strain evidence="2 3">SJTE-3</strain>
    </source>
</reference>
<proteinExistence type="predicted"/>